<proteinExistence type="predicted"/>
<evidence type="ECO:0008006" key="3">
    <source>
        <dbReference type="Google" id="ProtNLM"/>
    </source>
</evidence>
<sequence>MEKSREISTDLISEVAFKIWLDRKREGDPNADNAEQNWEWARLHLERIGTL</sequence>
<accession>A0A6H1ZBB4</accession>
<dbReference type="AlphaFoldDB" id="A0A6H1ZBB4"/>
<name>A0A6H1ZBB4_9ZZZZ</name>
<evidence type="ECO:0000313" key="1">
    <source>
        <dbReference type="EMBL" id="QJA44828.1"/>
    </source>
</evidence>
<dbReference type="EMBL" id="MT143981">
    <property type="protein sequence ID" value="QJA44828.1"/>
    <property type="molecule type" value="Genomic_DNA"/>
</dbReference>
<reference evidence="1" key="1">
    <citation type="submission" date="2020-03" db="EMBL/GenBank/DDBJ databases">
        <title>The deep terrestrial virosphere.</title>
        <authorList>
            <person name="Holmfeldt K."/>
            <person name="Nilsson E."/>
            <person name="Simone D."/>
            <person name="Lopez-Fernandez M."/>
            <person name="Wu X."/>
            <person name="de Brujin I."/>
            <person name="Lundin D."/>
            <person name="Andersson A."/>
            <person name="Bertilsson S."/>
            <person name="Dopson M."/>
        </authorList>
    </citation>
    <scope>NUCLEOTIDE SEQUENCE</scope>
    <source>
        <strain evidence="1">TM448A00151</strain>
        <strain evidence="2">TM448B00189</strain>
    </source>
</reference>
<evidence type="ECO:0000313" key="2">
    <source>
        <dbReference type="EMBL" id="QJH94148.1"/>
    </source>
</evidence>
<organism evidence="1">
    <name type="scientific">viral metagenome</name>
    <dbReference type="NCBI Taxonomy" id="1070528"/>
    <lineage>
        <taxon>unclassified sequences</taxon>
        <taxon>metagenomes</taxon>
        <taxon>organismal metagenomes</taxon>
    </lineage>
</organism>
<dbReference type="EMBL" id="MT144596">
    <property type="protein sequence ID" value="QJH94148.1"/>
    <property type="molecule type" value="Genomic_DNA"/>
</dbReference>
<protein>
    <recommendedName>
        <fullName evidence="3">DUF2934 domain-containing protein</fullName>
    </recommendedName>
</protein>
<gene>
    <name evidence="1" type="ORF">TM448A00151_0027</name>
    <name evidence="2" type="ORF">TM448B00189_0041</name>
</gene>